<dbReference type="GO" id="GO:0004124">
    <property type="term" value="F:cysteine synthase activity"/>
    <property type="evidence" value="ECO:0007669"/>
    <property type="project" value="TreeGrafter"/>
</dbReference>
<dbReference type="CDD" id="cd00614">
    <property type="entry name" value="CGS_like"/>
    <property type="match status" value="1"/>
</dbReference>
<comment type="similarity">
    <text evidence="2 6">Belongs to the trans-sulfuration enzymes family.</text>
</comment>
<dbReference type="InterPro" id="IPR015421">
    <property type="entry name" value="PyrdxlP-dep_Trfase_major"/>
</dbReference>
<evidence type="ECO:0000256" key="3">
    <source>
        <dbReference type="ARBA" id="ARBA00022679"/>
    </source>
</evidence>
<dbReference type="PROSITE" id="PS00868">
    <property type="entry name" value="CYS_MET_METAB_PP"/>
    <property type="match status" value="1"/>
</dbReference>
<dbReference type="SUPFAM" id="SSF53383">
    <property type="entry name" value="PLP-dependent transferases"/>
    <property type="match status" value="1"/>
</dbReference>
<dbReference type="AlphaFoldDB" id="A0A9D1ENZ3"/>
<dbReference type="InterPro" id="IPR015422">
    <property type="entry name" value="PyrdxlP-dep_Trfase_small"/>
</dbReference>
<comment type="cofactor">
    <cofactor evidence="1 6">
        <name>pyridoxal 5'-phosphate</name>
        <dbReference type="ChEBI" id="CHEBI:597326"/>
    </cofactor>
</comment>
<evidence type="ECO:0000256" key="4">
    <source>
        <dbReference type="ARBA" id="ARBA00022898"/>
    </source>
</evidence>
<organism evidence="7 8">
    <name type="scientific">Candidatus Faeciplasma gallinarum</name>
    <dbReference type="NCBI Taxonomy" id="2840799"/>
    <lineage>
        <taxon>Bacteria</taxon>
        <taxon>Bacillati</taxon>
        <taxon>Bacillota</taxon>
        <taxon>Clostridia</taxon>
        <taxon>Eubacteriales</taxon>
        <taxon>Oscillospiraceae</taxon>
        <taxon>Oscillospiraceae incertae sedis</taxon>
        <taxon>Candidatus Faeciplasma</taxon>
    </lineage>
</organism>
<dbReference type="GO" id="GO:0005737">
    <property type="term" value="C:cytoplasm"/>
    <property type="evidence" value="ECO:0007669"/>
    <property type="project" value="TreeGrafter"/>
</dbReference>
<protein>
    <submittedName>
        <fullName evidence="7">O-acetylhomoserine aminocarboxypropyltransferase/cysteine synthase</fullName>
    </submittedName>
</protein>
<dbReference type="Pfam" id="PF01053">
    <property type="entry name" value="Cys_Met_Meta_PP"/>
    <property type="match status" value="1"/>
</dbReference>
<dbReference type="InterPro" id="IPR000277">
    <property type="entry name" value="Cys/Met-Metab_PyrdxlP-dep_enz"/>
</dbReference>
<dbReference type="PIRSF" id="PIRSF001434">
    <property type="entry name" value="CGS"/>
    <property type="match status" value="1"/>
</dbReference>
<evidence type="ECO:0000256" key="2">
    <source>
        <dbReference type="ARBA" id="ARBA00009077"/>
    </source>
</evidence>
<dbReference type="GO" id="GO:0071269">
    <property type="term" value="P:L-homocysteine biosynthetic process"/>
    <property type="evidence" value="ECO:0007669"/>
    <property type="project" value="TreeGrafter"/>
</dbReference>
<dbReference type="GO" id="GO:0003961">
    <property type="term" value="F:O-acetylhomoserine aminocarboxypropyltransferase activity"/>
    <property type="evidence" value="ECO:0007669"/>
    <property type="project" value="TreeGrafter"/>
</dbReference>
<dbReference type="PANTHER" id="PTHR43797">
    <property type="entry name" value="HOMOCYSTEINE/CYSTEINE SYNTHASE"/>
    <property type="match status" value="1"/>
</dbReference>
<dbReference type="FunFam" id="3.40.640.10:FF:000035">
    <property type="entry name" value="O-succinylhomoserine sulfhydrylase"/>
    <property type="match status" value="1"/>
</dbReference>
<evidence type="ECO:0000256" key="5">
    <source>
        <dbReference type="PIRSR" id="PIRSR001434-2"/>
    </source>
</evidence>
<dbReference type="GO" id="GO:0019346">
    <property type="term" value="P:transsulfuration"/>
    <property type="evidence" value="ECO:0007669"/>
    <property type="project" value="InterPro"/>
</dbReference>
<proteinExistence type="inferred from homology"/>
<dbReference type="NCBIfam" id="TIGR01326">
    <property type="entry name" value="OAH_OAS_sulfhy"/>
    <property type="match status" value="1"/>
</dbReference>
<dbReference type="InterPro" id="IPR006235">
    <property type="entry name" value="OAc-hSer/O-AcSer_sulfhydrylase"/>
</dbReference>
<sequence>MSNAVNNKPDNTRIETKCVQGGYTPANGEPRQIPIIQSTTFKYATSEDMGKLFDLEAEGYFYSRLQNPTCDMVAKKICELEGGTAAMLTSSGQAANFFAVFNIANEGDHVVAESSIYGGTFNLFAVTMKKMGIDFTFVAPDCSDEELEAAFKPNTKAVFGETIANPALRVFDIERFAAAAHRHGVPLIVDNTFATPVNCRPFEWGADIVTHSTTKYMDGHGSCVGGCIVDSGRFDWMAHADKFPGLTTPDESYHGITYATRFGNGGAYITKATAQLMRDFGSTPSPFSAYLLNLGLESLHVRMKRHCENALAVAKFLESCDKISWVFYPDLEGNVDHELCKKYLPDGSCGVVSFGVKGGRKAAENFMKHLKLCAIETHVADARTCCLHPASATHRQMNDEELEAAGVSADLVRLSCGIENAQDLIDDIKQALDAI</sequence>
<dbReference type="Gene3D" id="3.90.1150.10">
    <property type="entry name" value="Aspartate Aminotransferase, domain 1"/>
    <property type="match status" value="1"/>
</dbReference>
<keyword evidence="4 5" id="KW-0663">Pyridoxal phosphate</keyword>
<comment type="caution">
    <text evidence="7">The sequence shown here is derived from an EMBL/GenBank/DDBJ whole genome shotgun (WGS) entry which is preliminary data.</text>
</comment>
<dbReference type="GO" id="GO:0006535">
    <property type="term" value="P:cysteine biosynthetic process from serine"/>
    <property type="evidence" value="ECO:0007669"/>
    <property type="project" value="TreeGrafter"/>
</dbReference>
<accession>A0A9D1ENZ3</accession>
<dbReference type="EMBL" id="DVIR01000056">
    <property type="protein sequence ID" value="HIS24968.1"/>
    <property type="molecule type" value="Genomic_DNA"/>
</dbReference>
<reference evidence="7" key="1">
    <citation type="submission" date="2020-10" db="EMBL/GenBank/DDBJ databases">
        <authorList>
            <person name="Gilroy R."/>
        </authorList>
    </citation>
    <scope>NUCLEOTIDE SEQUENCE</scope>
    <source>
        <strain evidence="7">CHK157-1446</strain>
    </source>
</reference>
<evidence type="ECO:0000313" key="8">
    <source>
        <dbReference type="Proteomes" id="UP000823982"/>
    </source>
</evidence>
<dbReference type="InterPro" id="IPR054542">
    <property type="entry name" value="Cys_met_metab_PP"/>
</dbReference>
<dbReference type="GO" id="GO:0030170">
    <property type="term" value="F:pyridoxal phosphate binding"/>
    <property type="evidence" value="ECO:0007669"/>
    <property type="project" value="InterPro"/>
</dbReference>
<dbReference type="Proteomes" id="UP000823982">
    <property type="component" value="Unassembled WGS sequence"/>
</dbReference>
<dbReference type="InterPro" id="IPR015424">
    <property type="entry name" value="PyrdxlP-dep_Trfase"/>
</dbReference>
<reference evidence="7" key="2">
    <citation type="journal article" date="2021" name="PeerJ">
        <title>Extensive microbial diversity within the chicken gut microbiome revealed by metagenomics and culture.</title>
        <authorList>
            <person name="Gilroy R."/>
            <person name="Ravi A."/>
            <person name="Getino M."/>
            <person name="Pursley I."/>
            <person name="Horton D.L."/>
            <person name="Alikhan N.F."/>
            <person name="Baker D."/>
            <person name="Gharbi K."/>
            <person name="Hall N."/>
            <person name="Watson M."/>
            <person name="Adriaenssens E.M."/>
            <person name="Foster-Nyarko E."/>
            <person name="Jarju S."/>
            <person name="Secka A."/>
            <person name="Antonio M."/>
            <person name="Oren A."/>
            <person name="Chaudhuri R.R."/>
            <person name="La Ragione R."/>
            <person name="Hildebrand F."/>
            <person name="Pallen M.J."/>
        </authorList>
    </citation>
    <scope>NUCLEOTIDE SEQUENCE</scope>
    <source>
        <strain evidence="7">CHK157-1446</strain>
    </source>
</reference>
<dbReference type="Gene3D" id="3.40.640.10">
    <property type="entry name" value="Type I PLP-dependent aspartate aminotransferase-like (Major domain)"/>
    <property type="match status" value="1"/>
</dbReference>
<evidence type="ECO:0000256" key="1">
    <source>
        <dbReference type="ARBA" id="ARBA00001933"/>
    </source>
</evidence>
<evidence type="ECO:0000313" key="7">
    <source>
        <dbReference type="EMBL" id="HIS24968.1"/>
    </source>
</evidence>
<keyword evidence="3" id="KW-0808">Transferase</keyword>
<feature type="modified residue" description="N6-(pyridoxal phosphate)lysine" evidence="5">
    <location>
        <position position="215"/>
    </location>
</feature>
<evidence type="ECO:0000256" key="6">
    <source>
        <dbReference type="RuleBase" id="RU362118"/>
    </source>
</evidence>
<gene>
    <name evidence="7" type="ORF">IAD01_06155</name>
</gene>
<name>A0A9D1ENZ3_9FIRM</name>
<dbReference type="PANTHER" id="PTHR43797:SF3">
    <property type="entry name" value="O-ACETYLHOMOSERINE SULFHYDRYLASE"/>
    <property type="match status" value="1"/>
</dbReference>